<sequence>MNSSIGSAAGENRTALAATQSAGFDRSGVRSDGQVDRIVDRCAPTMAVDPLDPLDPHRRAWNTSRRTILNLEIGCDAPPGSQVARRAALDACGAIGYRRRS</sequence>
<name>A0A2W5LT07_9GAMM</name>
<gene>
    <name evidence="1" type="ORF">DI564_15870</name>
</gene>
<accession>A0A2W5LT07</accession>
<evidence type="ECO:0000313" key="1">
    <source>
        <dbReference type="EMBL" id="PZQ10467.1"/>
    </source>
</evidence>
<reference evidence="1 2" key="1">
    <citation type="submission" date="2017-08" db="EMBL/GenBank/DDBJ databases">
        <title>Infants hospitalized years apart are colonized by the same room-sourced microbial strains.</title>
        <authorList>
            <person name="Brooks B."/>
            <person name="Olm M.R."/>
            <person name="Firek B.A."/>
            <person name="Baker R."/>
            <person name="Thomas B.C."/>
            <person name="Morowitz M.J."/>
            <person name="Banfield J.F."/>
        </authorList>
    </citation>
    <scope>NUCLEOTIDE SEQUENCE [LARGE SCALE GENOMIC DNA]</scope>
    <source>
        <strain evidence="1">S2_005_003_R2_42</strain>
    </source>
</reference>
<organism evidence="1 2">
    <name type="scientific">Rhodanobacter denitrificans</name>
    <dbReference type="NCBI Taxonomy" id="666685"/>
    <lineage>
        <taxon>Bacteria</taxon>
        <taxon>Pseudomonadati</taxon>
        <taxon>Pseudomonadota</taxon>
        <taxon>Gammaproteobacteria</taxon>
        <taxon>Lysobacterales</taxon>
        <taxon>Rhodanobacteraceae</taxon>
        <taxon>Rhodanobacter</taxon>
    </lineage>
</organism>
<comment type="caution">
    <text evidence="1">The sequence shown here is derived from an EMBL/GenBank/DDBJ whole genome shotgun (WGS) entry which is preliminary data.</text>
</comment>
<protein>
    <submittedName>
        <fullName evidence="1">Uncharacterized protein</fullName>
    </submittedName>
</protein>
<proteinExistence type="predicted"/>
<dbReference type="Proteomes" id="UP000249046">
    <property type="component" value="Unassembled WGS sequence"/>
</dbReference>
<evidence type="ECO:0000313" key="2">
    <source>
        <dbReference type="Proteomes" id="UP000249046"/>
    </source>
</evidence>
<dbReference type="AlphaFoldDB" id="A0A2W5LT07"/>
<dbReference type="EMBL" id="QFPO01000020">
    <property type="protein sequence ID" value="PZQ10467.1"/>
    <property type="molecule type" value="Genomic_DNA"/>
</dbReference>